<feature type="non-terminal residue" evidence="1">
    <location>
        <position position="1"/>
    </location>
</feature>
<comment type="caution">
    <text evidence="1">The sequence shown here is derived from an EMBL/GenBank/DDBJ whole genome shotgun (WGS) entry which is preliminary data.</text>
</comment>
<dbReference type="AlphaFoldDB" id="A0A812MRV4"/>
<protein>
    <submittedName>
        <fullName evidence="1">Uncharacterized protein</fullName>
    </submittedName>
</protein>
<reference evidence="1" key="1">
    <citation type="submission" date="2021-02" db="EMBL/GenBank/DDBJ databases">
        <authorList>
            <person name="Dougan E. K."/>
            <person name="Rhodes N."/>
            <person name="Thang M."/>
            <person name="Chan C."/>
        </authorList>
    </citation>
    <scope>NUCLEOTIDE SEQUENCE</scope>
</reference>
<gene>
    <name evidence="1" type="ORF">SPIL2461_LOCUS5670</name>
</gene>
<dbReference type="OrthoDB" id="418883at2759"/>
<proteinExistence type="predicted"/>
<dbReference type="EMBL" id="CAJNIZ010008153">
    <property type="protein sequence ID" value="CAE7264728.1"/>
    <property type="molecule type" value="Genomic_DNA"/>
</dbReference>
<evidence type="ECO:0000313" key="1">
    <source>
        <dbReference type="EMBL" id="CAE7264728.1"/>
    </source>
</evidence>
<evidence type="ECO:0000313" key="2">
    <source>
        <dbReference type="Proteomes" id="UP000649617"/>
    </source>
</evidence>
<accession>A0A812MRV4</accession>
<keyword evidence="2" id="KW-1185">Reference proteome</keyword>
<organism evidence="1 2">
    <name type="scientific">Symbiodinium pilosum</name>
    <name type="common">Dinoflagellate</name>
    <dbReference type="NCBI Taxonomy" id="2952"/>
    <lineage>
        <taxon>Eukaryota</taxon>
        <taxon>Sar</taxon>
        <taxon>Alveolata</taxon>
        <taxon>Dinophyceae</taxon>
        <taxon>Suessiales</taxon>
        <taxon>Symbiodiniaceae</taxon>
        <taxon>Symbiodinium</taxon>
    </lineage>
</organism>
<dbReference type="Proteomes" id="UP000649617">
    <property type="component" value="Unassembled WGS sequence"/>
</dbReference>
<sequence>MAYKEIQEFRKGHQQLHEKLAHQDPRKLGRRHVSRFLSDAYCKGVVRGQVECCNLRATYGEDYAVAAECIRTSSTVSFLGAQYLGLVDQLVEGRAKQARARACRLNKRHSRARRTLQSADVALLYALRPTHPDVWYLSPYELTVYWEIVPTRVPMSRNEADDPTARWDVTLLPGGYEKLCSTAESKIELVPGADFTLARMSCGKILVFDDTPETNQVRHAWLLRRRPRAVCPHFGFCPTPRAQAEHREENARITAVYVHPWTMHSSVAEQRVPLATDVRVTSASWEDALRRWLNGGIFLQRKRDQDEAANSDDAVSDAEVELEAADVQNLFRRSAAGGSGGIEDLEGDAGADTTAELPCLNYDSTAARKAAKRGQQSSKAPTGVGLFEPRREENVLSMEARSIATEVGQWLENVSTRCNAEQHAFLRLVAQRILQEEASMALNGNPLSADT</sequence>
<name>A0A812MRV4_SYMPI</name>